<proteinExistence type="predicted"/>
<name>A0A5K0U8C3_9VIRU</name>
<keyword evidence="3" id="KW-1185">Reference proteome</keyword>
<gene>
    <name evidence="2" type="ORF">YASMINEVIRUS_207</name>
</gene>
<comment type="caution">
    <text evidence="2">The sequence shown here is derived from an EMBL/GenBank/DDBJ whole genome shotgun (WGS) entry which is preliminary data.</text>
</comment>
<sequence>MSRLPTDNPKKMNISVSRLKLPTEASKTSVKNQSSRLMQSLSSASGSSDRQKHAKHGSPSHLDPDSVSRLVSKITSDPDVDEPAFDKLAQRISVIDLKQEPLLATLTNATPITVPTPAPVPTPVPVPVLSPLPDLDVDKRANPSADPVHDVVEPLVELKEESKEDSKEDAVDESALLLQDALRTVRANQAVTRVFKTNVISVAQPVKASYCTYWGMLESLRELKTIADNANMTDVCVLCPRYDVNMPSGGDTQAGGGGKACMWFDRSLRRTVRERPIDAVREEVAEELRLETKVLTQMSSFQTTVRNRKGYNEDTFTDVFAIRVSDCTPIKNFDPRVYGKKGRRGDDDYFSRVGFIPWGTLEECLSMLVAMEVSMRPSELVDDIDAISIVSLDCAIRMASDAARNLKGSVKLRKIF</sequence>
<evidence type="ECO:0008006" key="4">
    <source>
        <dbReference type="Google" id="ProtNLM"/>
    </source>
</evidence>
<reference evidence="2 3" key="1">
    <citation type="submission" date="2018-10" db="EMBL/GenBank/DDBJ databases">
        <authorList>
            <consortium name="IHU Genomes"/>
        </authorList>
    </citation>
    <scope>NUCLEOTIDE SEQUENCE [LARGE SCALE GENOMIC DNA]</scope>
    <source>
        <strain evidence="2 3">A1</strain>
    </source>
</reference>
<organism evidence="2 3">
    <name type="scientific">Yasminevirus sp. GU-2018</name>
    <dbReference type="NCBI Taxonomy" id="2420051"/>
    <lineage>
        <taxon>Viruses</taxon>
        <taxon>Varidnaviria</taxon>
        <taxon>Bamfordvirae</taxon>
        <taxon>Nucleocytoviricota</taxon>
        <taxon>Megaviricetes</taxon>
        <taxon>Imitervirales</taxon>
        <taxon>Mimiviridae</taxon>
        <taxon>Klosneuvirinae</taxon>
        <taxon>Yasminevirus</taxon>
        <taxon>Yasminevirus saudimassiliense</taxon>
    </lineage>
</organism>
<protein>
    <recommendedName>
        <fullName evidence="4">Nudix hydrolase domain-containing protein</fullName>
    </recommendedName>
</protein>
<evidence type="ECO:0000256" key="1">
    <source>
        <dbReference type="SAM" id="MobiDB-lite"/>
    </source>
</evidence>
<dbReference type="EMBL" id="UPSH01000001">
    <property type="protein sequence ID" value="VBB17744.1"/>
    <property type="molecule type" value="Genomic_DNA"/>
</dbReference>
<feature type="compositionally biased region" description="Low complexity" evidence="1">
    <location>
        <begin position="34"/>
        <end position="48"/>
    </location>
</feature>
<accession>A0A5K0U8C3</accession>
<evidence type="ECO:0000313" key="2">
    <source>
        <dbReference type="EMBL" id="VBB17744.1"/>
    </source>
</evidence>
<dbReference type="Proteomes" id="UP000594342">
    <property type="component" value="Unassembled WGS sequence"/>
</dbReference>
<feature type="region of interest" description="Disordered" evidence="1">
    <location>
        <begin position="1"/>
        <end position="68"/>
    </location>
</feature>
<evidence type="ECO:0000313" key="3">
    <source>
        <dbReference type="Proteomes" id="UP000594342"/>
    </source>
</evidence>